<name>A0ABD6B6Z2_9EURY</name>
<keyword evidence="2" id="KW-0812">Transmembrane</keyword>
<evidence type="ECO:0000313" key="4">
    <source>
        <dbReference type="Proteomes" id="UP001597111"/>
    </source>
</evidence>
<feature type="coiled-coil region" evidence="1">
    <location>
        <begin position="36"/>
        <end position="102"/>
    </location>
</feature>
<protein>
    <submittedName>
        <fullName evidence="3">Uncharacterized protein</fullName>
    </submittedName>
</protein>
<comment type="caution">
    <text evidence="3">The sequence shown here is derived from an EMBL/GenBank/DDBJ whole genome shotgun (WGS) entry which is preliminary data.</text>
</comment>
<keyword evidence="2" id="KW-0472">Membrane</keyword>
<keyword evidence="2" id="KW-1133">Transmembrane helix</keyword>
<feature type="transmembrane region" description="Helical" evidence="2">
    <location>
        <begin position="159"/>
        <end position="179"/>
    </location>
</feature>
<evidence type="ECO:0000313" key="3">
    <source>
        <dbReference type="EMBL" id="MFD1526564.1"/>
    </source>
</evidence>
<sequence>MADRDGSDQLEGLDDINGYDPKEVVKLPRKRIVEIRKEARENARQEIRDVNSLQHQEREKIREQAREKAETETKAKLLEKHIDKIDSNINSLEQRMTRTSKAVESIVDVVEKNEQEIYVVPPDTDVDKHLKRVWLTSASFAASLAVLSAFFSFSAIQGVSIAFTVALVAPPLVQFLWHIRD</sequence>
<evidence type="ECO:0000256" key="1">
    <source>
        <dbReference type="SAM" id="Coils"/>
    </source>
</evidence>
<dbReference type="RefSeq" id="WP_379731205.1">
    <property type="nucleotide sequence ID" value="NZ_JBHSWZ010000063.1"/>
</dbReference>
<feature type="transmembrane region" description="Helical" evidence="2">
    <location>
        <begin position="133"/>
        <end position="153"/>
    </location>
</feature>
<gene>
    <name evidence="3" type="ORF">ACFR9S_09685</name>
</gene>
<dbReference type="Proteomes" id="UP001597111">
    <property type="component" value="Unassembled WGS sequence"/>
</dbReference>
<dbReference type="EMBL" id="JBHUDH010000107">
    <property type="protein sequence ID" value="MFD1526564.1"/>
    <property type="molecule type" value="Genomic_DNA"/>
</dbReference>
<accession>A0ABD6B6Z2</accession>
<reference evidence="3 4" key="1">
    <citation type="journal article" date="2019" name="Int. J. Syst. Evol. Microbiol.">
        <title>The Global Catalogue of Microorganisms (GCM) 10K type strain sequencing project: providing services to taxonomists for standard genome sequencing and annotation.</title>
        <authorList>
            <consortium name="The Broad Institute Genomics Platform"/>
            <consortium name="The Broad Institute Genome Sequencing Center for Infectious Disease"/>
            <person name="Wu L."/>
            <person name="Ma J."/>
        </authorList>
    </citation>
    <scope>NUCLEOTIDE SEQUENCE [LARGE SCALE GENOMIC DNA]</scope>
    <source>
        <strain evidence="3 4">CGMCC 1.12285</strain>
    </source>
</reference>
<organism evidence="3 4">
    <name type="scientific">Halolamina salina</name>
    <dbReference type="NCBI Taxonomy" id="1220023"/>
    <lineage>
        <taxon>Archaea</taxon>
        <taxon>Methanobacteriati</taxon>
        <taxon>Methanobacteriota</taxon>
        <taxon>Stenosarchaea group</taxon>
        <taxon>Halobacteria</taxon>
        <taxon>Halobacteriales</taxon>
        <taxon>Haloferacaceae</taxon>
    </lineage>
</organism>
<dbReference type="AlphaFoldDB" id="A0ABD6B6Z2"/>
<keyword evidence="1" id="KW-0175">Coiled coil</keyword>
<proteinExistence type="predicted"/>
<evidence type="ECO:0000256" key="2">
    <source>
        <dbReference type="SAM" id="Phobius"/>
    </source>
</evidence>
<keyword evidence="4" id="KW-1185">Reference proteome</keyword>